<evidence type="ECO:0000256" key="1">
    <source>
        <dbReference type="SAM" id="MobiDB-lite"/>
    </source>
</evidence>
<gene>
    <name evidence="3" type="ORF">CASFOL_018115</name>
</gene>
<keyword evidence="4" id="KW-1185">Reference proteome</keyword>
<protein>
    <submittedName>
        <fullName evidence="3">Uncharacterized protein</fullName>
    </submittedName>
</protein>
<dbReference type="PANTHER" id="PTHR34663">
    <property type="entry name" value="OS06G0637400 PROTEIN"/>
    <property type="match status" value="1"/>
</dbReference>
<feature type="signal peptide" evidence="2">
    <location>
        <begin position="1"/>
        <end position="22"/>
    </location>
</feature>
<dbReference type="EMBL" id="JAVIJP010000023">
    <property type="protein sequence ID" value="KAL3637667.1"/>
    <property type="molecule type" value="Genomic_DNA"/>
</dbReference>
<comment type="caution">
    <text evidence="3">The sequence shown here is derived from an EMBL/GenBank/DDBJ whole genome shotgun (WGS) entry which is preliminary data.</text>
</comment>
<feature type="chain" id="PRO_5044832651" evidence="2">
    <location>
        <begin position="23"/>
        <end position="130"/>
    </location>
</feature>
<dbReference type="InterPro" id="IPR044700">
    <property type="entry name" value="PIP2/PIPL1"/>
</dbReference>
<keyword evidence="2" id="KW-0732">Signal</keyword>
<name>A0ABD3DA81_9LAMI</name>
<dbReference type="AlphaFoldDB" id="A0ABD3DA81"/>
<sequence length="130" mass="14104">MKIIDFLTILLVLGSNLFQIEARRLNTRFLVNAVRSGQSPSEGHKYTNFNTLGGMENSDPIPDQENKLTNVNMLVGIKDSGPSPGGDGHRHRNANMVEGTKNSIAIPSPGAGNKYTIANTLIEIKESVLD</sequence>
<evidence type="ECO:0000256" key="2">
    <source>
        <dbReference type="SAM" id="SignalP"/>
    </source>
</evidence>
<proteinExistence type="predicted"/>
<evidence type="ECO:0000313" key="4">
    <source>
        <dbReference type="Proteomes" id="UP001632038"/>
    </source>
</evidence>
<reference evidence="4" key="1">
    <citation type="journal article" date="2024" name="IScience">
        <title>Strigolactones Initiate the Formation of Haustorium-like Structures in Castilleja.</title>
        <authorList>
            <person name="Buerger M."/>
            <person name="Peterson D."/>
            <person name="Chory J."/>
        </authorList>
    </citation>
    <scope>NUCLEOTIDE SEQUENCE [LARGE SCALE GENOMIC DNA]</scope>
</reference>
<dbReference type="PANTHER" id="PTHR34663:SF9">
    <property type="entry name" value="OS06G0637400 PROTEIN"/>
    <property type="match status" value="1"/>
</dbReference>
<accession>A0ABD3DA81</accession>
<dbReference type="Proteomes" id="UP001632038">
    <property type="component" value="Unassembled WGS sequence"/>
</dbReference>
<organism evidence="3 4">
    <name type="scientific">Castilleja foliolosa</name>
    <dbReference type="NCBI Taxonomy" id="1961234"/>
    <lineage>
        <taxon>Eukaryota</taxon>
        <taxon>Viridiplantae</taxon>
        <taxon>Streptophyta</taxon>
        <taxon>Embryophyta</taxon>
        <taxon>Tracheophyta</taxon>
        <taxon>Spermatophyta</taxon>
        <taxon>Magnoliopsida</taxon>
        <taxon>eudicotyledons</taxon>
        <taxon>Gunneridae</taxon>
        <taxon>Pentapetalae</taxon>
        <taxon>asterids</taxon>
        <taxon>lamiids</taxon>
        <taxon>Lamiales</taxon>
        <taxon>Orobanchaceae</taxon>
        <taxon>Pedicularideae</taxon>
        <taxon>Castillejinae</taxon>
        <taxon>Castilleja</taxon>
    </lineage>
</organism>
<feature type="region of interest" description="Disordered" evidence="1">
    <location>
        <begin position="76"/>
        <end position="105"/>
    </location>
</feature>
<evidence type="ECO:0000313" key="3">
    <source>
        <dbReference type="EMBL" id="KAL3637667.1"/>
    </source>
</evidence>